<dbReference type="InterPro" id="IPR008183">
    <property type="entry name" value="Aldose_1/G6P_1-epimerase"/>
</dbReference>
<dbReference type="SUPFAM" id="SSF74650">
    <property type="entry name" value="Galactose mutarotase-like"/>
    <property type="match status" value="1"/>
</dbReference>
<dbReference type="eggNOG" id="COG2017">
    <property type="taxonomic scope" value="Bacteria"/>
</dbReference>
<dbReference type="PATRIC" id="fig|472175.3.peg.384"/>
<dbReference type="GO" id="GO:0016853">
    <property type="term" value="F:isomerase activity"/>
    <property type="evidence" value="ECO:0007669"/>
    <property type="project" value="InterPro"/>
</dbReference>
<dbReference type="Proteomes" id="UP000053675">
    <property type="component" value="Unassembled WGS sequence"/>
</dbReference>
<dbReference type="AlphaFoldDB" id="A0A084U8R9"/>
<dbReference type="InterPro" id="IPR011013">
    <property type="entry name" value="Gal_mutarotase_sf_dom"/>
</dbReference>
<dbReference type="EMBL" id="JMQM01000001">
    <property type="protein sequence ID" value="KFB09355.1"/>
    <property type="molecule type" value="Genomic_DNA"/>
</dbReference>
<keyword evidence="3" id="KW-1185">Reference proteome</keyword>
<feature type="region of interest" description="Disordered" evidence="1">
    <location>
        <begin position="274"/>
        <end position="298"/>
    </location>
</feature>
<dbReference type="STRING" id="472175.EL18_00370"/>
<dbReference type="CDD" id="cd09021">
    <property type="entry name" value="Aldose_epim_Ec_YphB"/>
    <property type="match status" value="1"/>
</dbReference>
<name>A0A084U8R9_9HYPH</name>
<reference evidence="2 3" key="1">
    <citation type="submission" date="2014-05" db="EMBL/GenBank/DDBJ databases">
        <title>Draft Genome Sequence of Nitratireductor basaltis Strain UMTGB225, A Marine Bacterium Isolated from Green Barrel Tunicate.</title>
        <authorList>
            <person name="Gan H.Y."/>
        </authorList>
    </citation>
    <scope>NUCLEOTIDE SEQUENCE [LARGE SCALE GENOMIC DNA]</scope>
    <source>
        <strain evidence="2 3">UMTGB225</strain>
    </source>
</reference>
<proteinExistence type="predicted"/>
<evidence type="ECO:0000256" key="1">
    <source>
        <dbReference type="SAM" id="MobiDB-lite"/>
    </source>
</evidence>
<dbReference type="Pfam" id="PF01263">
    <property type="entry name" value="Aldose_epim"/>
    <property type="match status" value="1"/>
</dbReference>
<organism evidence="2 3">
    <name type="scientific">Nitratireductor basaltis</name>
    <dbReference type="NCBI Taxonomy" id="472175"/>
    <lineage>
        <taxon>Bacteria</taxon>
        <taxon>Pseudomonadati</taxon>
        <taxon>Pseudomonadota</taxon>
        <taxon>Alphaproteobacteria</taxon>
        <taxon>Hyphomicrobiales</taxon>
        <taxon>Phyllobacteriaceae</taxon>
        <taxon>Nitratireductor</taxon>
    </lineage>
</organism>
<protein>
    <submittedName>
        <fullName evidence="2">Aldose 1-epimerase</fullName>
    </submittedName>
</protein>
<evidence type="ECO:0000313" key="2">
    <source>
        <dbReference type="EMBL" id="KFB09355.1"/>
    </source>
</evidence>
<dbReference type="GO" id="GO:0030246">
    <property type="term" value="F:carbohydrate binding"/>
    <property type="evidence" value="ECO:0007669"/>
    <property type="project" value="InterPro"/>
</dbReference>
<gene>
    <name evidence="2" type="ORF">EL18_00370</name>
</gene>
<evidence type="ECO:0000313" key="3">
    <source>
        <dbReference type="Proteomes" id="UP000053675"/>
    </source>
</evidence>
<dbReference type="InterPro" id="IPR014718">
    <property type="entry name" value="GH-type_carb-bd"/>
</dbReference>
<dbReference type="Gene3D" id="2.70.98.10">
    <property type="match status" value="1"/>
</dbReference>
<dbReference type="GO" id="GO:0005975">
    <property type="term" value="P:carbohydrate metabolic process"/>
    <property type="evidence" value="ECO:0007669"/>
    <property type="project" value="InterPro"/>
</dbReference>
<sequence>MWPRPTLRGLQDDTKTGETMTRSSVITLENEALSLGLAAKLGASVTSLEFLGRGERRPVLLGGERPDLRVEDSALFPMAPFANRARDNVIGSGNHRYRLQPNTSDPLALHGVAWQLPWDMVELTSTSCLLELEVTDEFVFGFKLAYRIAISGSSVEFELKLANSNDHSIPAGLGLHPYFPRRSDTTIRFPAQTLWPEGPGHLPTGRIPVPAEFDFSSQRPLPNRWINHCYSGWQGHAQIIQPSLGYSLEMVALNAHCLMLYSDPEKNRFALEPQSHATGENGPGGSGMMDLPGGDSSSLHLKLELSEL</sequence>
<accession>A0A084U8R9</accession>
<comment type="caution">
    <text evidence="2">The sequence shown here is derived from an EMBL/GenBank/DDBJ whole genome shotgun (WGS) entry which is preliminary data.</text>
</comment>